<keyword evidence="1" id="KW-0175">Coiled coil</keyword>
<dbReference type="GO" id="GO:0016757">
    <property type="term" value="F:glycosyltransferase activity"/>
    <property type="evidence" value="ECO:0007669"/>
    <property type="project" value="UniProtKB-KW"/>
</dbReference>
<dbReference type="CDD" id="cd04184">
    <property type="entry name" value="GT2_RfbC_Mx_like"/>
    <property type="match status" value="1"/>
</dbReference>
<keyword evidence="4" id="KW-1185">Reference proteome</keyword>
<feature type="domain" description="Glycosyltransferase 2-like" evidence="2">
    <location>
        <begin position="824"/>
        <end position="998"/>
    </location>
</feature>
<accession>A0AB34CP43</accession>
<dbReference type="AlphaFoldDB" id="A0AB34CP43"/>
<dbReference type="InterPro" id="IPR001173">
    <property type="entry name" value="Glyco_trans_2-like"/>
</dbReference>
<protein>
    <submittedName>
        <fullName evidence="3">Glycosyltransferase family 2 protein</fullName>
    </submittedName>
</protein>
<dbReference type="CDD" id="cd04186">
    <property type="entry name" value="GT_2_like_c"/>
    <property type="match status" value="1"/>
</dbReference>
<dbReference type="PANTHER" id="PTHR43179:SF7">
    <property type="entry name" value="RHAMNOSYLTRANSFERASE WBBL"/>
    <property type="match status" value="1"/>
</dbReference>
<dbReference type="PANTHER" id="PTHR43179">
    <property type="entry name" value="RHAMNOSYLTRANSFERASE WBBL"/>
    <property type="match status" value="1"/>
</dbReference>
<evidence type="ECO:0000259" key="2">
    <source>
        <dbReference type="Pfam" id="PF00535"/>
    </source>
</evidence>
<comment type="caution">
    <text evidence="3">The sequence shown here is derived from an EMBL/GenBank/DDBJ whole genome shotgun (WGS) entry which is preliminary data.</text>
</comment>
<organism evidence="3 4">
    <name type="scientific">Candidatus Pantoea gossypiicola</name>
    <dbReference type="NCBI Taxonomy" id="2608008"/>
    <lineage>
        <taxon>Bacteria</taxon>
        <taxon>Pseudomonadati</taxon>
        <taxon>Pseudomonadota</taxon>
        <taxon>Gammaproteobacteria</taxon>
        <taxon>Enterobacterales</taxon>
        <taxon>Erwiniaceae</taxon>
        <taxon>Pantoea</taxon>
    </lineage>
</organism>
<dbReference type="Gene3D" id="3.90.550.10">
    <property type="entry name" value="Spore Coat Polysaccharide Biosynthesis Protein SpsA, Chain A"/>
    <property type="match status" value="2"/>
</dbReference>
<evidence type="ECO:0000313" key="3">
    <source>
        <dbReference type="EMBL" id="KAA6129143.1"/>
    </source>
</evidence>
<dbReference type="Pfam" id="PF00535">
    <property type="entry name" value="Glycos_transf_2"/>
    <property type="match status" value="2"/>
</dbReference>
<feature type="domain" description="Glycosyltransferase 2-like" evidence="2">
    <location>
        <begin position="570"/>
        <end position="696"/>
    </location>
</feature>
<name>A0AB34CP43_9GAMM</name>
<sequence>MYGINNSYDEKSVVTFGRKELLNELNKAGFKDTLEYIPLPDYKLPCTVVTPLGWQKHSIALSQLAMESAHKEKQIVPQHLFSIEQGIKNIWNNEIAADLSSSFLMVSSAIKQDVIHENVAAIYYSDERNADKKKNVEFIQTDEGLSVFSGSSQDGNVRSADMERFIYGQSLWTDLLRIINRPHWRIDELAAWAKGWLDQLQLKAQVPLETDKDIVLPDSYLDALPFNVIRKNNGEFVFFDQEWQAGETITLGYVAYRGIYHSLLRVTSAGNSRNCNSNNIAELTTAVLNAMGFSCSSAESRKYLKQESAFLAKIQHKDAENIYTTLKGFSLSVRAEYWTDLNDLNSLRSYEKNINEQNEVRITNLEESLKNESERASRLQEELNQIHALYEHQGHVLNKYRHDVETILNSASWKISAPLRVAGRRVPLKIRQPVKRLFFRLFYLGQRVKVKSGKVIAQVTSNNSGLKKRVREVSRNIYMQLPERYKEKALKVAMKVRPAWFRHHPAFNQALYEKTIINNSKGTQPVFLSHSNNGTYSFSDRPDEYVYIPAKKPNYFKDILNEFEVKPLFSIIVPIYNTPLDLLALMVKSVEDQWYDNWELVLANDCSPDEETAPALDALKDPRIKVIHMEKNQGIAGATNVAIENASGDYIVFLDHDDELTQDCLYEFVKCINEEDPDFIYSDEDKFTPEGNYSQPHFKPDWSPDTMMGTMYTCHAACVRLSTARQLGGLRTEFNGCQDWDFILRLSEITQRISHIPKILYHWRIIPASVASDITAKPYVLAASKAVREDALKRRGIEGTVEELPGYHGYFRVNYDLRPETLISIIIPTRDNHDVLARCINSIRSKTRWSHYEIIVVDNGSQKPDTLTYLDELKSQRFATVIRHDQPFNFSELNNIGVAHSEGSLLLFLNDDTEVLQDDWLNRLGGYAQQKHVGAVGAKLVYADGQTMQHSGVLNLQTGPVHAYIGQDKNHPGYFLRNQIEYNWLAVTGACLMVARDKFESINGFDESFPIAYNDVDICMRLVENGYYNVMCQAVTLIHHESVSRGLDHMDAEKVRRLQNELSRLNSKHPLYYQYDPFYNVNFAFNGHNFEIMK</sequence>
<feature type="coiled-coil region" evidence="1">
    <location>
        <begin position="355"/>
        <end position="389"/>
    </location>
</feature>
<dbReference type="SUPFAM" id="SSF53448">
    <property type="entry name" value="Nucleotide-diphospho-sugar transferases"/>
    <property type="match status" value="2"/>
</dbReference>
<evidence type="ECO:0000313" key="4">
    <source>
        <dbReference type="Proteomes" id="UP000324255"/>
    </source>
</evidence>
<proteinExistence type="predicted"/>
<evidence type="ECO:0000256" key="1">
    <source>
        <dbReference type="SAM" id="Coils"/>
    </source>
</evidence>
<reference evidence="3 4" key="1">
    <citation type="submission" date="2019-09" db="EMBL/GenBank/DDBJ databases">
        <title>Genomic diversity of phyloplane-associated Pantoea species in Pakistan cotton crop.</title>
        <authorList>
            <person name="Tufail M.R."/>
            <person name="Cook D.R."/>
        </authorList>
    </citation>
    <scope>NUCLEOTIDE SEQUENCE [LARGE SCALE GENOMIC DNA]</scope>
    <source>
        <strain evidence="3 4">B_8</strain>
    </source>
</reference>
<dbReference type="Proteomes" id="UP000324255">
    <property type="component" value="Unassembled WGS sequence"/>
</dbReference>
<dbReference type="EMBL" id="VWVM01000001">
    <property type="protein sequence ID" value="KAA6129143.1"/>
    <property type="molecule type" value="Genomic_DNA"/>
</dbReference>
<dbReference type="InterPro" id="IPR029044">
    <property type="entry name" value="Nucleotide-diphossugar_trans"/>
</dbReference>
<gene>
    <name evidence="3" type="ORF">F3I20_00260</name>
</gene>